<gene>
    <name evidence="3" type="ORF">OFUS_LOCUS17263</name>
</gene>
<dbReference type="InterPro" id="IPR001680">
    <property type="entry name" value="WD40_rpt"/>
</dbReference>
<dbReference type="OrthoDB" id="20669at2759"/>
<dbReference type="SMART" id="SM00320">
    <property type="entry name" value="WD40"/>
    <property type="match status" value="7"/>
</dbReference>
<organism evidence="3 4">
    <name type="scientific">Owenia fusiformis</name>
    <name type="common">Polychaete worm</name>
    <dbReference type="NCBI Taxonomy" id="6347"/>
    <lineage>
        <taxon>Eukaryota</taxon>
        <taxon>Metazoa</taxon>
        <taxon>Spiralia</taxon>
        <taxon>Lophotrochozoa</taxon>
        <taxon>Annelida</taxon>
        <taxon>Polychaeta</taxon>
        <taxon>Sedentaria</taxon>
        <taxon>Canalipalpata</taxon>
        <taxon>Sabellida</taxon>
        <taxon>Oweniida</taxon>
        <taxon>Oweniidae</taxon>
        <taxon>Owenia</taxon>
    </lineage>
</organism>
<dbReference type="InterPro" id="IPR015943">
    <property type="entry name" value="WD40/YVTN_repeat-like_dom_sf"/>
</dbReference>
<dbReference type="EMBL" id="CAIIXF020000008">
    <property type="protein sequence ID" value="CAH1792267.1"/>
    <property type="molecule type" value="Genomic_DNA"/>
</dbReference>
<dbReference type="Gene3D" id="2.130.10.10">
    <property type="entry name" value="YVTN repeat-like/Quinoprotein amine dehydrogenase"/>
    <property type="match status" value="4"/>
</dbReference>
<evidence type="ECO:0000313" key="4">
    <source>
        <dbReference type="Proteomes" id="UP000749559"/>
    </source>
</evidence>
<keyword evidence="4" id="KW-1185">Reference proteome</keyword>
<dbReference type="InterPro" id="IPR042411">
    <property type="entry name" value="WDR27"/>
</dbReference>
<dbReference type="PANTHER" id="PTHR44525:SF1">
    <property type="entry name" value="WD REPEAT-CONTAINING PROTEIN 27"/>
    <property type="match status" value="1"/>
</dbReference>
<name>A0A8S4PGH6_OWEFU</name>
<feature type="repeat" description="WD" evidence="1">
    <location>
        <begin position="618"/>
        <end position="649"/>
    </location>
</feature>
<keyword evidence="1" id="KW-0853">WD repeat</keyword>
<reference evidence="3" key="1">
    <citation type="submission" date="2022-03" db="EMBL/GenBank/DDBJ databases">
        <authorList>
            <person name="Martin C."/>
        </authorList>
    </citation>
    <scope>NUCLEOTIDE SEQUENCE</scope>
</reference>
<comment type="caution">
    <text evidence="3">The sequence shown here is derived from an EMBL/GenBank/DDBJ whole genome shotgun (WGS) entry which is preliminary data.</text>
</comment>
<dbReference type="Proteomes" id="UP000749559">
    <property type="component" value="Unassembled WGS sequence"/>
</dbReference>
<evidence type="ECO:0000256" key="2">
    <source>
        <dbReference type="SAM" id="MobiDB-lite"/>
    </source>
</evidence>
<feature type="repeat" description="WD" evidence="1">
    <location>
        <begin position="152"/>
        <end position="186"/>
    </location>
</feature>
<dbReference type="InterPro" id="IPR036322">
    <property type="entry name" value="WD40_repeat_dom_sf"/>
</dbReference>
<protein>
    <recommendedName>
        <fullName evidence="5">WD repeat-containing protein 27</fullName>
    </recommendedName>
</protein>
<evidence type="ECO:0000256" key="1">
    <source>
        <dbReference type="PROSITE-ProRule" id="PRU00221"/>
    </source>
</evidence>
<feature type="compositionally biased region" description="Basic and acidic residues" evidence="2">
    <location>
        <begin position="543"/>
        <end position="555"/>
    </location>
</feature>
<dbReference type="PROSITE" id="PS50082">
    <property type="entry name" value="WD_REPEATS_2"/>
    <property type="match status" value="3"/>
</dbReference>
<dbReference type="PROSITE" id="PS50294">
    <property type="entry name" value="WD_REPEATS_REGION"/>
    <property type="match status" value="3"/>
</dbReference>
<dbReference type="Pfam" id="PF00400">
    <property type="entry name" value="WD40"/>
    <property type="match status" value="4"/>
</dbReference>
<accession>A0A8S4PGH6</accession>
<proteinExistence type="predicted"/>
<feature type="region of interest" description="Disordered" evidence="2">
    <location>
        <begin position="519"/>
        <end position="555"/>
    </location>
</feature>
<dbReference type="AlphaFoldDB" id="A0A8S4PGH6"/>
<evidence type="ECO:0000313" key="3">
    <source>
        <dbReference type="EMBL" id="CAH1792267.1"/>
    </source>
</evidence>
<dbReference type="PANTHER" id="PTHR44525">
    <property type="entry name" value="WD REPEAT-CONTAINING PROTEIN 27"/>
    <property type="match status" value="1"/>
</dbReference>
<evidence type="ECO:0008006" key="5">
    <source>
        <dbReference type="Google" id="ProtNLM"/>
    </source>
</evidence>
<feature type="repeat" description="WD" evidence="1">
    <location>
        <begin position="879"/>
        <end position="914"/>
    </location>
</feature>
<sequence length="914" mass="100329">MSHLAAHELSLAISGRPSGIQIACNGIYLAVPRGRSTIGIWSLKSIVSKPLELEGHSKVITSMCLVCMTSQKSTLLCSAAEDYIIIWDIEKCRTAYQNGAQIRGHVIGQTMGRVQYSCFSSDAKLVALCIEREVHILPTKLKEKSTGPLAVLEGHTSYVNAAQFCPHYSSTLVSVSDDRTFKIWDVVGCELIYQSSIISSSPFISISMHPRLEQFALGSSDGVVRVYDTTEGNGFRCLNTIDAEKLISKHRYNKLQAATEAATGPVTVSSRPAWQRGNNGSVGPNPILQQEDSEAGCAILGLHFTYTADKKEEEDNPHVPSFLKPETTTLKDIFNTPPILMIGTTGALLQLNAKSLEVISIIDSTDELLNHNAFDDEGDTLGLAGSYTFGQGFDVSQTFCAVGNLFANGFNILRLPHSYNAGGKISSSGVTDEHQLDNSDILDMGRVADGLDCFTLETRSENQEITVLSSVPICANSPLKAELVPKTKHAPTSAKKSQKGFLKKSTIGGDQALTFKSSIKSSGYTEKPRSSMFSPQTRTKPQKKPDLGKISKGMERKEYPMNCEPPIELVSKIDIAERPTPVNSITFLGDGSCVTCGLANESAQVLRLPLSSGKGTTFTGHNGAVNSVFWSHDNKYLLTSSEDNSAALWCQNQTDPIMTFTQVKNNFRVDKEGDNKLDKDNPIFSKAIKHAQFYFVDKFIILVCSNTFYMYKYNLDTSKSDVKRYLTKSHYKIVKSFHLSGSQQITAFSAVNQFHSYISLCAGSNRALEVFDLNVAKSVQTIEDIHSRPAHVICQNQGSAYASHPSSSYDLFLTAAVSDSIKLWDLRMNRCVQRYEGHQNRVYPCGLAISPCSRYIATGSEDKAAYVFDIRKGTYLHKLTGHTDTVSDVAFHPLHPQLVTASLDGKLRLYKPQS</sequence>
<dbReference type="SUPFAM" id="SSF50978">
    <property type="entry name" value="WD40 repeat-like"/>
    <property type="match status" value="2"/>
</dbReference>